<dbReference type="Gene3D" id="3.90.190.10">
    <property type="entry name" value="Protein tyrosine phosphatase superfamily"/>
    <property type="match status" value="1"/>
</dbReference>
<comment type="caution">
    <text evidence="1">The sequence shown here is derived from an EMBL/GenBank/DDBJ whole genome shotgun (WGS) entry which is preliminary data.</text>
</comment>
<dbReference type="InterPro" id="IPR029021">
    <property type="entry name" value="Prot-tyrosine_phosphatase-like"/>
</dbReference>
<dbReference type="AlphaFoldDB" id="A0A315XYF2"/>
<sequence length="155" mass="17752">MKKPRILVTSARNALHYLMRHFSEPGVTEYPEKTDTYAAISIQDTCGGGFGFEFKKNKYCKDVLTLYFDDIEEPEHGLKLISFPQAIAIVKFIKAHAEDVDTLLIHCFAGVSRSRAVGVFAREMLGIPPTDETDYNEYVYAMLYRVWKELENEDT</sequence>
<gene>
    <name evidence="1" type="ORF">IE37_01906</name>
</gene>
<dbReference type="SUPFAM" id="SSF52799">
    <property type="entry name" value="(Phosphotyrosine protein) phosphatases II"/>
    <property type="match status" value="1"/>
</dbReference>
<dbReference type="Proteomes" id="UP000245720">
    <property type="component" value="Unassembled WGS sequence"/>
</dbReference>
<dbReference type="RefSeq" id="WP_109726673.1">
    <property type="nucleotide sequence ID" value="NZ_QGDI01000007.1"/>
</dbReference>
<evidence type="ECO:0000313" key="2">
    <source>
        <dbReference type="Proteomes" id="UP000245720"/>
    </source>
</evidence>
<evidence type="ECO:0000313" key="1">
    <source>
        <dbReference type="EMBL" id="PWJ12216.1"/>
    </source>
</evidence>
<dbReference type="EMBL" id="QGDI01000007">
    <property type="protein sequence ID" value="PWJ12216.1"/>
    <property type="molecule type" value="Genomic_DNA"/>
</dbReference>
<dbReference type="OrthoDB" id="9794527at2"/>
<accession>A0A315XYF2</accession>
<proteinExistence type="predicted"/>
<reference evidence="1 2" key="1">
    <citation type="submission" date="2018-05" db="EMBL/GenBank/DDBJ databases">
        <title>The Hungate 1000. A catalogue of reference genomes from the rumen microbiome.</title>
        <authorList>
            <person name="Kelly W."/>
        </authorList>
    </citation>
    <scope>NUCLEOTIDE SEQUENCE [LARGE SCALE GENOMIC DNA]</scope>
    <source>
        <strain evidence="1 2">SAb67</strain>
    </source>
</reference>
<dbReference type="STRING" id="1265.SAMN02910280_1195"/>
<organism evidence="1 2">
    <name type="scientific">Ruminococcus flavefaciens</name>
    <dbReference type="NCBI Taxonomy" id="1265"/>
    <lineage>
        <taxon>Bacteria</taxon>
        <taxon>Bacillati</taxon>
        <taxon>Bacillota</taxon>
        <taxon>Clostridia</taxon>
        <taxon>Eubacteriales</taxon>
        <taxon>Oscillospiraceae</taxon>
        <taxon>Ruminococcus</taxon>
    </lineage>
</organism>
<name>A0A315XYF2_RUMFL</name>
<evidence type="ECO:0008006" key="3">
    <source>
        <dbReference type="Google" id="ProtNLM"/>
    </source>
</evidence>
<protein>
    <recommendedName>
        <fullName evidence="3">Tyrosine specific protein phosphatases domain-containing protein</fullName>
    </recommendedName>
</protein>